<keyword evidence="15 16" id="KW-0472">Membrane</keyword>
<dbReference type="GO" id="GO:0005524">
    <property type="term" value="F:ATP binding"/>
    <property type="evidence" value="ECO:0007669"/>
    <property type="project" value="UniProtKB-UniRule"/>
</dbReference>
<evidence type="ECO:0000259" key="17">
    <source>
        <dbReference type="Pfam" id="PF00122"/>
    </source>
</evidence>
<dbReference type="CDD" id="cd02078">
    <property type="entry name" value="P-type_ATPase_K"/>
    <property type="match status" value="1"/>
</dbReference>
<evidence type="ECO:0000256" key="5">
    <source>
        <dbReference type="ARBA" id="ARBA00022553"/>
    </source>
</evidence>
<keyword evidence="11 16" id="KW-0630">Potassium</keyword>
<dbReference type="SFLD" id="SFLDG00002">
    <property type="entry name" value="C1.7:_P-type_atpase_like"/>
    <property type="match status" value="1"/>
</dbReference>
<dbReference type="GO" id="GO:0000287">
    <property type="term" value="F:magnesium ion binding"/>
    <property type="evidence" value="ECO:0007669"/>
    <property type="project" value="UniProtKB-UniRule"/>
</dbReference>
<dbReference type="GO" id="GO:0005886">
    <property type="term" value="C:plasma membrane"/>
    <property type="evidence" value="ECO:0007669"/>
    <property type="project" value="UniProtKB-SubCell"/>
</dbReference>
<dbReference type="PROSITE" id="PS00154">
    <property type="entry name" value="ATPASE_E1_E2"/>
    <property type="match status" value="1"/>
</dbReference>
<keyword evidence="8 16" id="KW-0547">Nucleotide-binding</keyword>
<dbReference type="SUPFAM" id="SSF81653">
    <property type="entry name" value="Calcium ATPase, transduction domain A"/>
    <property type="match status" value="1"/>
</dbReference>
<feature type="binding site" evidence="16">
    <location>
        <position position="532"/>
    </location>
    <ligand>
        <name>Mg(2+)</name>
        <dbReference type="ChEBI" id="CHEBI:18420"/>
    </ligand>
</feature>
<dbReference type="InterPro" id="IPR023214">
    <property type="entry name" value="HAD_sf"/>
</dbReference>
<keyword evidence="7 16" id="KW-0479">Metal-binding</keyword>
<keyword evidence="5 16" id="KW-0597">Phosphoprotein</keyword>
<evidence type="ECO:0000313" key="19">
    <source>
        <dbReference type="Proteomes" id="UP000035088"/>
    </source>
</evidence>
<dbReference type="PANTHER" id="PTHR43743">
    <property type="entry name" value="POTASSIUM-TRANSPORTING ATPASE ATP-BINDING SUBUNIT"/>
    <property type="match status" value="1"/>
</dbReference>
<dbReference type="InterPro" id="IPR059000">
    <property type="entry name" value="ATPase_P-type_domA"/>
</dbReference>
<dbReference type="InterPro" id="IPR006391">
    <property type="entry name" value="P-type_ATPase_bsu_IA"/>
</dbReference>
<dbReference type="AlphaFoldDB" id="G7H1N1"/>
<comment type="subcellular location">
    <subcellularLocation>
        <location evidence="1 16">Cell membrane</location>
        <topology evidence="1 16">Multi-pass membrane protein</topology>
    </subcellularLocation>
</comment>
<comment type="subunit">
    <text evidence="16">The system is composed of three essential subunits: KdpA, KdpB and KdpC.</text>
</comment>
<feature type="binding site" evidence="16">
    <location>
        <position position="405"/>
    </location>
    <ligand>
        <name>ATP</name>
        <dbReference type="ChEBI" id="CHEBI:30616"/>
    </ligand>
</feature>
<evidence type="ECO:0000256" key="8">
    <source>
        <dbReference type="ARBA" id="ARBA00022741"/>
    </source>
</evidence>
<feature type="active site" description="4-aspartylphosphate intermediate" evidence="16">
    <location>
        <position position="304"/>
    </location>
</feature>
<dbReference type="STRING" id="1073574.GOARA_046_00250"/>
<evidence type="ECO:0000256" key="15">
    <source>
        <dbReference type="ARBA" id="ARBA00023136"/>
    </source>
</evidence>
<dbReference type="NCBIfam" id="TIGR01494">
    <property type="entry name" value="ATPase_P-type"/>
    <property type="match status" value="2"/>
</dbReference>
<evidence type="ECO:0000256" key="3">
    <source>
        <dbReference type="ARBA" id="ARBA00022475"/>
    </source>
</evidence>
<evidence type="ECO:0000256" key="10">
    <source>
        <dbReference type="ARBA" id="ARBA00022842"/>
    </source>
</evidence>
<dbReference type="Proteomes" id="UP000035088">
    <property type="component" value="Unassembled WGS sequence"/>
</dbReference>
<protein>
    <recommendedName>
        <fullName evidence="16">Potassium-transporting ATPase ATP-binding subunit</fullName>
        <ecNumber evidence="16">7.2.2.6</ecNumber>
    </recommendedName>
    <alternativeName>
        <fullName evidence="16">ATP phosphohydrolase [potassium-transporting] B chain</fullName>
    </alternativeName>
    <alternativeName>
        <fullName evidence="16">Potassium-binding and translocating subunit B</fullName>
    </alternativeName>
    <alternativeName>
        <fullName evidence="16">Potassium-translocating ATPase B chain</fullName>
    </alternativeName>
</protein>
<name>G7H1N1_9ACTN</name>
<dbReference type="InterPro" id="IPR036412">
    <property type="entry name" value="HAD-like_sf"/>
</dbReference>
<feature type="transmembrane region" description="Helical" evidence="16">
    <location>
        <begin position="598"/>
        <end position="616"/>
    </location>
</feature>
<dbReference type="Pfam" id="PF00122">
    <property type="entry name" value="E1-E2_ATPase"/>
    <property type="match status" value="1"/>
</dbReference>
<evidence type="ECO:0000256" key="14">
    <source>
        <dbReference type="ARBA" id="ARBA00023065"/>
    </source>
</evidence>
<dbReference type="SFLD" id="SFLDS00003">
    <property type="entry name" value="Haloacid_Dehalogenase"/>
    <property type="match status" value="1"/>
</dbReference>
<proteinExistence type="inferred from homology"/>
<reference evidence="18 19" key="1">
    <citation type="submission" date="2011-11" db="EMBL/GenBank/DDBJ databases">
        <title>Whole genome shotgun sequence of Gordonia araii NBRC 100433.</title>
        <authorList>
            <person name="Yoshida Y."/>
            <person name="Hosoyama A."/>
            <person name="Tsuchikane K."/>
            <person name="Katsumata H."/>
            <person name="Yamazaki S."/>
            <person name="Fujita N."/>
        </authorList>
    </citation>
    <scope>NUCLEOTIDE SEQUENCE [LARGE SCALE GENOMIC DNA]</scope>
    <source>
        <strain evidence="18 19">NBRC 100433</strain>
    </source>
</reference>
<evidence type="ECO:0000256" key="11">
    <source>
        <dbReference type="ARBA" id="ARBA00022958"/>
    </source>
</evidence>
<dbReference type="RefSeq" id="WP_007321831.1">
    <property type="nucleotide sequence ID" value="NZ_BAEE01000046.1"/>
</dbReference>
<gene>
    <name evidence="16 18" type="primary">kdpB</name>
    <name evidence="18" type="ORF">GOARA_046_00250</name>
</gene>
<dbReference type="Gene3D" id="3.40.50.1000">
    <property type="entry name" value="HAD superfamily/HAD-like"/>
    <property type="match status" value="1"/>
</dbReference>
<dbReference type="InterPro" id="IPR023298">
    <property type="entry name" value="ATPase_P-typ_TM_dom_sf"/>
</dbReference>
<dbReference type="SUPFAM" id="SSF81665">
    <property type="entry name" value="Calcium ATPase, transmembrane domain M"/>
    <property type="match status" value="1"/>
</dbReference>
<keyword evidence="4 16" id="KW-0633">Potassium transport</keyword>
<dbReference type="Gene3D" id="2.70.150.10">
    <property type="entry name" value="Calcium-transporting ATPase, cytoplasmic transduction domain A"/>
    <property type="match status" value="1"/>
</dbReference>
<evidence type="ECO:0000256" key="4">
    <source>
        <dbReference type="ARBA" id="ARBA00022538"/>
    </source>
</evidence>
<dbReference type="InterPro" id="IPR044492">
    <property type="entry name" value="P_typ_ATPase_HD_dom"/>
</dbReference>
<dbReference type="NCBIfam" id="TIGR01497">
    <property type="entry name" value="kdpB"/>
    <property type="match status" value="1"/>
</dbReference>
<evidence type="ECO:0000313" key="18">
    <source>
        <dbReference type="EMBL" id="GAB09756.1"/>
    </source>
</evidence>
<evidence type="ECO:0000256" key="6">
    <source>
        <dbReference type="ARBA" id="ARBA00022692"/>
    </source>
</evidence>
<keyword evidence="10 16" id="KW-0460">Magnesium</keyword>
<feature type="transmembrane region" description="Helical" evidence="16">
    <location>
        <begin position="216"/>
        <end position="240"/>
    </location>
</feature>
<keyword evidence="19" id="KW-1185">Reference proteome</keyword>
<evidence type="ECO:0000256" key="7">
    <source>
        <dbReference type="ARBA" id="ARBA00022723"/>
    </source>
</evidence>
<dbReference type="PRINTS" id="PR00119">
    <property type="entry name" value="CATATPASE"/>
</dbReference>
<dbReference type="InterPro" id="IPR018303">
    <property type="entry name" value="ATPase_P-typ_P_site"/>
</dbReference>
<comment type="caution">
    <text evidence="18">The sequence shown here is derived from an EMBL/GenBank/DDBJ whole genome shotgun (WGS) entry which is preliminary data.</text>
</comment>
<evidence type="ECO:0000256" key="9">
    <source>
        <dbReference type="ARBA" id="ARBA00022840"/>
    </source>
</evidence>
<dbReference type="EMBL" id="BAEE01000046">
    <property type="protein sequence ID" value="GAB09756.1"/>
    <property type="molecule type" value="Genomic_DNA"/>
</dbReference>
<dbReference type="EC" id="7.2.2.6" evidence="16"/>
<evidence type="ECO:0000256" key="2">
    <source>
        <dbReference type="ARBA" id="ARBA00022448"/>
    </source>
</evidence>
<feature type="transmembrane region" description="Helical" evidence="16">
    <location>
        <begin position="668"/>
        <end position="690"/>
    </location>
</feature>
<keyword evidence="9 16" id="KW-0067">ATP-binding</keyword>
<feature type="transmembrane region" description="Helical" evidence="16">
    <location>
        <begin position="628"/>
        <end position="648"/>
    </location>
</feature>
<dbReference type="InterPro" id="IPR001757">
    <property type="entry name" value="P_typ_ATPase"/>
</dbReference>
<keyword evidence="2 16" id="KW-0813">Transport</keyword>
<feature type="transmembrane region" description="Helical" evidence="16">
    <location>
        <begin position="41"/>
        <end position="58"/>
    </location>
</feature>
<feature type="domain" description="P-type ATPase A" evidence="17">
    <location>
        <begin position="104"/>
        <end position="205"/>
    </location>
</feature>
<feature type="transmembrane region" description="Helical" evidence="16">
    <location>
        <begin position="252"/>
        <end position="274"/>
    </location>
</feature>
<sequence>MSPHPEHDAIVGRGAFDARQLVDAVPQALAKLNPKDQARNPVMFVVYVGAVICAALAVWRPSMFAWAVVAWLWFTVLFANLAEAVAEGRGRAQADSLRKVKRDTIARRLDDDDRITEVPGAQLAVGDLIVVEAGEVIAGDGEIVEGIATVDESAITGESAPVVRESGGDRSAVTGGTVVLSDRIVVRITTEPGQTFVDRMIALVEGSSRKKTPNEIALNILLTALTLIFLMVVLSTGAFQHYIGDVPDPVKLIALLVCLIPTTIGALLSSIGIAGMDRLVQRNVLAMSGRAVEAAGDVDTLLMDKTGTITYGNRRATALHAAPGVTRDDLASAVYRCSLGDDTPEGRSIIDLCVGEFGVAPLPEPELALARSGSDPRFEVVAFTANTRMSGMDLDDATGRHRLRKGAADAVTGWVESTGGSVAADVRTTVDEIARNGGTPLVVATEHDGPARVLGVVELSDVVKQGMRDRFAQLRAMGIRTVMVTGDNPLTARAIADEAGVDDFIAEATPEDKLALIRHEQADGRLVAMTGDGTNDAPALAQADVGVAMNTGTAAAKEAGNMVDLDSDPTKLIEVVAIGKQLLITRGALTTFSLANDLAKYFAILPALFIATYPQLESLNIMPLHSAQSAIVSAVVFNALIIVALIPLSLRGVKYRADSASRLLGRNLLIYGLGGVITPFAGIALIDLVVRLLPGMG</sequence>
<evidence type="ECO:0000256" key="13">
    <source>
        <dbReference type="ARBA" id="ARBA00022989"/>
    </source>
</evidence>
<dbReference type="Pfam" id="PF00702">
    <property type="entry name" value="Hydrolase"/>
    <property type="match status" value="1"/>
</dbReference>
<comment type="catalytic activity">
    <reaction evidence="16">
        <text>K(+)(out) + ATP + H2O = K(+)(in) + ADP + phosphate + H(+)</text>
        <dbReference type="Rhea" id="RHEA:16777"/>
        <dbReference type="ChEBI" id="CHEBI:15377"/>
        <dbReference type="ChEBI" id="CHEBI:15378"/>
        <dbReference type="ChEBI" id="CHEBI:29103"/>
        <dbReference type="ChEBI" id="CHEBI:30616"/>
        <dbReference type="ChEBI" id="CHEBI:43474"/>
        <dbReference type="ChEBI" id="CHEBI:456216"/>
        <dbReference type="EC" id="7.2.2.6"/>
    </reaction>
</comment>
<feature type="binding site" evidence="16">
    <location>
        <position position="341"/>
    </location>
    <ligand>
        <name>ATP</name>
        <dbReference type="ChEBI" id="CHEBI:30616"/>
    </ligand>
</feature>
<dbReference type="GO" id="GO:0016887">
    <property type="term" value="F:ATP hydrolysis activity"/>
    <property type="evidence" value="ECO:0007669"/>
    <property type="project" value="InterPro"/>
</dbReference>
<evidence type="ECO:0000256" key="1">
    <source>
        <dbReference type="ARBA" id="ARBA00004651"/>
    </source>
</evidence>
<keyword evidence="14 16" id="KW-0406">Ion transport</keyword>
<dbReference type="FunFam" id="2.70.150.10:FF:000033">
    <property type="entry name" value="Potassium-transporting ATPase ATP-binding subunit"/>
    <property type="match status" value="1"/>
</dbReference>
<dbReference type="InterPro" id="IPR023299">
    <property type="entry name" value="ATPase_P-typ_cyto_dom_N"/>
</dbReference>
<feature type="binding site" evidence="16">
    <location>
        <position position="536"/>
    </location>
    <ligand>
        <name>Mg(2+)</name>
        <dbReference type="ChEBI" id="CHEBI:18420"/>
    </ligand>
</feature>
<feature type="transmembrane region" description="Helical" evidence="16">
    <location>
        <begin position="64"/>
        <end position="82"/>
    </location>
</feature>
<keyword evidence="13 16" id="KW-1133">Transmembrane helix</keyword>
<comment type="function">
    <text evidence="16">Part of the high-affinity ATP-driven potassium transport (or Kdp) system, which catalyzes the hydrolysis of ATP coupled with the electrogenic transport of potassium into the cytoplasm. This subunit is responsible for energy coupling to the transport system and for the release of the potassium ions to the cytoplasm.</text>
</comment>
<organism evidence="18 19">
    <name type="scientific">Gordonia araii NBRC 100433</name>
    <dbReference type="NCBI Taxonomy" id="1073574"/>
    <lineage>
        <taxon>Bacteria</taxon>
        <taxon>Bacillati</taxon>
        <taxon>Actinomycetota</taxon>
        <taxon>Actinomycetes</taxon>
        <taxon>Mycobacteriales</taxon>
        <taxon>Gordoniaceae</taxon>
        <taxon>Gordonia</taxon>
    </lineage>
</organism>
<keyword evidence="6 16" id="KW-0812">Transmembrane</keyword>
<evidence type="ECO:0000256" key="16">
    <source>
        <dbReference type="HAMAP-Rule" id="MF_00285"/>
    </source>
</evidence>
<dbReference type="HAMAP" id="MF_00285">
    <property type="entry name" value="KdpB"/>
    <property type="match status" value="1"/>
</dbReference>
<evidence type="ECO:0000256" key="12">
    <source>
        <dbReference type="ARBA" id="ARBA00022967"/>
    </source>
</evidence>
<dbReference type="GO" id="GO:0008556">
    <property type="term" value="F:P-type potassium transmembrane transporter activity"/>
    <property type="evidence" value="ECO:0007669"/>
    <property type="project" value="UniProtKB-UniRule"/>
</dbReference>
<dbReference type="PANTHER" id="PTHR43743:SF1">
    <property type="entry name" value="POTASSIUM-TRANSPORTING ATPASE ATP-BINDING SUBUNIT"/>
    <property type="match status" value="1"/>
</dbReference>
<dbReference type="InterPro" id="IPR008250">
    <property type="entry name" value="ATPase_P-typ_transduc_dom_A_sf"/>
</dbReference>
<dbReference type="SUPFAM" id="SSF56784">
    <property type="entry name" value="HAD-like"/>
    <property type="match status" value="1"/>
</dbReference>
<feature type="binding site" evidence="16">
    <location>
        <begin position="383"/>
        <end position="390"/>
    </location>
    <ligand>
        <name>ATP</name>
        <dbReference type="ChEBI" id="CHEBI:30616"/>
    </ligand>
</feature>
<dbReference type="Gene3D" id="3.40.1110.10">
    <property type="entry name" value="Calcium-transporting ATPase, cytoplasmic domain N"/>
    <property type="match status" value="1"/>
</dbReference>
<dbReference type="OrthoDB" id="9814270at2"/>
<accession>G7H1N1</accession>
<keyword evidence="12 16" id="KW-1278">Translocase</keyword>
<comment type="similarity">
    <text evidence="16">Belongs to the cation transport ATPase (P-type) (TC 3.A.3) family. Type IA subfamily.</text>
</comment>
<dbReference type="SFLD" id="SFLDF00027">
    <property type="entry name" value="p-type_atpase"/>
    <property type="match status" value="1"/>
</dbReference>
<keyword evidence="3 16" id="KW-1003">Cell membrane</keyword>
<feature type="binding site" evidence="16">
    <location>
        <position position="345"/>
    </location>
    <ligand>
        <name>ATP</name>
        <dbReference type="ChEBI" id="CHEBI:30616"/>
    </ligand>
</feature>